<reference evidence="4 5" key="1">
    <citation type="journal article" date="2021" name="Sci. Rep.">
        <title>Chromosome anchoring in Senegalese sole (Solea senegalensis) reveals sex-associated markers and genome rearrangements in flatfish.</title>
        <authorList>
            <person name="Guerrero-Cozar I."/>
            <person name="Gomez-Garrido J."/>
            <person name="Berbel C."/>
            <person name="Martinez-Blanch J.F."/>
            <person name="Alioto T."/>
            <person name="Claros M.G."/>
            <person name="Gagnaire P.A."/>
            <person name="Manchado M."/>
        </authorList>
    </citation>
    <scope>NUCLEOTIDE SEQUENCE [LARGE SCALE GENOMIC DNA]</scope>
    <source>
        <strain evidence="4">Sse05_10M</strain>
    </source>
</reference>
<feature type="coiled-coil region" evidence="2">
    <location>
        <begin position="355"/>
        <end position="410"/>
    </location>
</feature>
<dbReference type="GO" id="GO:0035459">
    <property type="term" value="P:vesicle cargo loading"/>
    <property type="evidence" value="ECO:0007669"/>
    <property type="project" value="TreeGrafter"/>
</dbReference>
<feature type="compositionally biased region" description="Pro residues" evidence="3">
    <location>
        <begin position="739"/>
        <end position="770"/>
    </location>
</feature>
<sequence length="817" mass="91039">MAEHVTSEQLASTGAEFPATAETYYSIAVEKVKDVVSSLPDDIRPGPDLYGVPWEPVIISCVVGLVTVLLFTCRCYSSVKSRMYRRKERWMASQVAQLLDEKCKVLESLSKCQQEYDEVEESLRDSGVLAQTQKTEHLEMKARELDRSKIELERDLEQLKVQLDQQKQHRIEQERRVLVLEGSMKTHEEEIKDLHSQEEQGQTTLKVYSMNSDRLHKSLDTAGEENRLLQESNAQLRQQVEGWAERVSEVEEEMRRCEVTYSGMQQDVARKDERIMSLTDCLLRMKALDSDLEEEGSEEGAATQTSPGKEAENGRGNVTDTQSHFQKAQTLIYAAKLNADLKSVDEDKDRVFAKLNDEIKAKEDLQVSIKELEDEKLSLQSDSGNYSDQVQRLQQKLNIMTEMYQENELKLHRLLTVEEKERLQKEEKLCKADKNIALAMEELNNYRQRAGEMEEELDKTKQSYQTQISAHEKKAHNNWLAARAAERELSDIRRENALLRQKLTDTQFKLDTLDKDPYALDTLARPMPFRGERSPYGPSPLGRPASETRPFLSPPTLMDGPPVRLSPRVGRGPTEPPGGQGEMERSGGPHSDSGSNSPSWERDRRGPPPGPPGPGPGLLGPPGYIFSEPGAPVYRRPPPGSLPPGPPPPHLRAFPAAVIPPGAPHPADMADGSYRENSFGPGEQDQSGSGERRTPPDADLRMGPLPPPGPPLGPMDGPFPGRPPYGPPPPDFYPSRGPGVPPMMPRWAPPPPGMMLPPRFPPGGLPPAPHPHYAGPMRSFAPPSMAPLPPLPPQQSLPSPPQSQTPEEHRPSPEDAI</sequence>
<feature type="compositionally biased region" description="Pro residues" evidence="3">
    <location>
        <begin position="704"/>
        <end position="713"/>
    </location>
</feature>
<evidence type="ECO:0000256" key="1">
    <source>
        <dbReference type="ARBA" id="ARBA00023054"/>
    </source>
</evidence>
<dbReference type="Proteomes" id="UP000693946">
    <property type="component" value="Linkage Group LG16"/>
</dbReference>
<evidence type="ECO:0008006" key="6">
    <source>
        <dbReference type="Google" id="ProtNLM"/>
    </source>
</evidence>
<dbReference type="GO" id="GO:0005789">
    <property type="term" value="C:endoplasmic reticulum membrane"/>
    <property type="evidence" value="ECO:0007669"/>
    <property type="project" value="TreeGrafter"/>
</dbReference>
<feature type="coiled-coil region" evidence="2">
    <location>
        <begin position="135"/>
        <end position="176"/>
    </location>
</feature>
<dbReference type="GO" id="GO:0006888">
    <property type="term" value="P:endoplasmic reticulum to Golgi vesicle-mediated transport"/>
    <property type="evidence" value="ECO:0007669"/>
    <property type="project" value="TreeGrafter"/>
</dbReference>
<organism evidence="4 5">
    <name type="scientific">Solea senegalensis</name>
    <name type="common">Senegalese sole</name>
    <dbReference type="NCBI Taxonomy" id="28829"/>
    <lineage>
        <taxon>Eukaryota</taxon>
        <taxon>Metazoa</taxon>
        <taxon>Chordata</taxon>
        <taxon>Craniata</taxon>
        <taxon>Vertebrata</taxon>
        <taxon>Euteleostomi</taxon>
        <taxon>Actinopterygii</taxon>
        <taxon>Neopterygii</taxon>
        <taxon>Teleostei</taxon>
        <taxon>Neoteleostei</taxon>
        <taxon>Acanthomorphata</taxon>
        <taxon>Carangaria</taxon>
        <taxon>Pleuronectiformes</taxon>
        <taxon>Pleuronectoidei</taxon>
        <taxon>Soleidae</taxon>
        <taxon>Solea</taxon>
    </lineage>
</organism>
<feature type="compositionally biased region" description="Pro residues" evidence="3">
    <location>
        <begin position="635"/>
        <end position="650"/>
    </location>
</feature>
<feature type="compositionally biased region" description="Pro residues" evidence="3">
    <location>
        <begin position="720"/>
        <end position="732"/>
    </location>
</feature>
<dbReference type="GO" id="GO:0070971">
    <property type="term" value="C:endoplasmic reticulum exit site"/>
    <property type="evidence" value="ECO:0007669"/>
    <property type="project" value="TreeGrafter"/>
</dbReference>
<evidence type="ECO:0000313" key="4">
    <source>
        <dbReference type="EMBL" id="KAG7510401.1"/>
    </source>
</evidence>
<proteinExistence type="predicted"/>
<evidence type="ECO:0000256" key="2">
    <source>
        <dbReference type="SAM" id="Coils"/>
    </source>
</evidence>
<feature type="region of interest" description="Disordered" evidence="3">
    <location>
        <begin position="290"/>
        <end position="323"/>
    </location>
</feature>
<feature type="coiled-coil region" evidence="2">
    <location>
        <begin position="219"/>
        <end position="253"/>
    </location>
</feature>
<evidence type="ECO:0000256" key="3">
    <source>
        <dbReference type="SAM" id="MobiDB-lite"/>
    </source>
</evidence>
<dbReference type="GO" id="GO:0009306">
    <property type="term" value="P:protein secretion"/>
    <property type="evidence" value="ECO:0007669"/>
    <property type="project" value="TreeGrafter"/>
</dbReference>
<feature type="region of interest" description="Disordered" evidence="3">
    <location>
        <begin position="524"/>
        <end position="817"/>
    </location>
</feature>
<keyword evidence="1 2" id="KW-0175">Coiled coil</keyword>
<comment type="caution">
    <text evidence="4">The sequence shown here is derived from an EMBL/GenBank/DDBJ whole genome shotgun (WGS) entry which is preliminary data.</text>
</comment>
<name>A0AAV6RY76_SOLSE</name>
<dbReference type="AlphaFoldDB" id="A0AAV6RY76"/>
<feature type="coiled-coil region" evidence="2">
    <location>
        <begin position="436"/>
        <end position="502"/>
    </location>
</feature>
<evidence type="ECO:0000313" key="5">
    <source>
        <dbReference type="Proteomes" id="UP000693946"/>
    </source>
</evidence>
<feature type="compositionally biased region" description="Basic and acidic residues" evidence="3">
    <location>
        <begin position="690"/>
        <end position="700"/>
    </location>
</feature>
<accession>A0AAV6RY76</accession>
<gene>
    <name evidence="4" type="ORF">JOB18_020785</name>
</gene>
<dbReference type="InterPro" id="IPR051500">
    <property type="entry name" value="cTAGE_MIA/OTOR"/>
</dbReference>
<protein>
    <recommendedName>
        <fullName evidence="6">CTAGE family member 5</fullName>
    </recommendedName>
</protein>
<feature type="compositionally biased region" description="Pro residues" evidence="3">
    <location>
        <begin position="784"/>
        <end position="803"/>
    </location>
</feature>
<feature type="compositionally biased region" description="Basic and acidic residues" evidence="3">
    <location>
        <begin position="806"/>
        <end position="817"/>
    </location>
</feature>
<dbReference type="EMBL" id="JAGKHQ010000008">
    <property type="protein sequence ID" value="KAG7510401.1"/>
    <property type="molecule type" value="Genomic_DNA"/>
</dbReference>
<dbReference type="PANTHER" id="PTHR23158:SF38">
    <property type="entry name" value="MELANOMA INHIBITORY ACTIVITY PROTEIN 2"/>
    <property type="match status" value="1"/>
</dbReference>
<keyword evidence="5" id="KW-1185">Reference proteome</keyword>
<dbReference type="PANTHER" id="PTHR23158">
    <property type="entry name" value="MELANOMA INHIBITORY ACTIVITY-RELATED"/>
    <property type="match status" value="1"/>
</dbReference>